<dbReference type="PANTHER" id="PTHR12542:SF137">
    <property type="entry name" value="EXOCYST SUBUNIT EXO70 FAMILY PROTEIN"/>
    <property type="match status" value="1"/>
</dbReference>
<dbReference type="Proteomes" id="UP000604825">
    <property type="component" value="Unassembled WGS sequence"/>
</dbReference>
<keyword evidence="3" id="KW-0653">Protein transport</keyword>
<evidence type="ECO:0000313" key="5">
    <source>
        <dbReference type="EMBL" id="CAD6338227.1"/>
    </source>
</evidence>
<keyword evidence="2 3" id="KW-0813">Transport</keyword>
<gene>
    <name evidence="5" type="ORF">NCGR_LOCUS62325</name>
</gene>
<proteinExistence type="inferred from homology"/>
<dbReference type="OrthoDB" id="696543at2759"/>
<dbReference type="Gene3D" id="1.20.1280.170">
    <property type="entry name" value="Exocyst complex component Exo70"/>
    <property type="match status" value="1"/>
</dbReference>
<dbReference type="InterPro" id="IPR004140">
    <property type="entry name" value="Exo70"/>
</dbReference>
<evidence type="ECO:0000313" key="6">
    <source>
        <dbReference type="Proteomes" id="UP000604825"/>
    </source>
</evidence>
<accession>A0A811S6U3</accession>
<comment type="similarity">
    <text evidence="1 3">Belongs to the EXO70 family.</text>
</comment>
<comment type="function">
    <text evidence="3">Component of the exocyst complex.</text>
</comment>
<dbReference type="GO" id="GO:0006887">
    <property type="term" value="P:exocytosis"/>
    <property type="evidence" value="ECO:0007669"/>
    <property type="project" value="UniProtKB-KW"/>
</dbReference>
<feature type="domain" description="Exocyst complex subunit Exo70 C-terminal" evidence="4">
    <location>
        <begin position="244"/>
        <end position="527"/>
    </location>
</feature>
<reference evidence="5" key="1">
    <citation type="submission" date="2020-10" db="EMBL/GenBank/DDBJ databases">
        <authorList>
            <person name="Han B."/>
            <person name="Lu T."/>
            <person name="Zhao Q."/>
            <person name="Huang X."/>
            <person name="Zhao Y."/>
        </authorList>
    </citation>
    <scope>NUCLEOTIDE SEQUENCE</scope>
</reference>
<dbReference type="GO" id="GO:0000145">
    <property type="term" value="C:exocyst"/>
    <property type="evidence" value="ECO:0007669"/>
    <property type="project" value="InterPro"/>
</dbReference>
<dbReference type="GO" id="GO:0015031">
    <property type="term" value="P:protein transport"/>
    <property type="evidence" value="ECO:0007669"/>
    <property type="project" value="UniProtKB-KW"/>
</dbReference>
<keyword evidence="6" id="KW-1185">Reference proteome</keyword>
<evidence type="ECO:0000259" key="4">
    <source>
        <dbReference type="Pfam" id="PF03081"/>
    </source>
</evidence>
<keyword evidence="3" id="KW-0268">Exocytosis</keyword>
<dbReference type="EMBL" id="CAJGYO010000019">
    <property type="protein sequence ID" value="CAD6338227.1"/>
    <property type="molecule type" value="Genomic_DNA"/>
</dbReference>
<dbReference type="InterPro" id="IPR016159">
    <property type="entry name" value="Cullin_repeat-like_dom_sf"/>
</dbReference>
<evidence type="ECO:0000256" key="1">
    <source>
        <dbReference type="ARBA" id="ARBA00006756"/>
    </source>
</evidence>
<sequence>MEASGSSDGGFEFWSYREQNASSSSPIGSPSSGSGTVVSAAYTSLSSRLSSGSMEAATMHLDLDSDGEEEEEAEMVTETKEVRIKHIKSLVQEFFGAPSTSCSINSGDIGVLERWLDQLGVGWIIHVAGGASVWELQDTCSSWTRALAQITEAIRLVASLCLDHHCSVSLPSICEKEPAEAASENGDEASVPDQFLFARFIEITMLKMFAFVDFVVAPDTTTTIEVIMVFGVDGVPPPPPLPYEKLSTLLVVRGALSKALTQIRLSFHWPPSAEIQRIQREIVSLLSGKEGKVREAIWNTMEHIRTSVLESIMEDGGGHHLSTSLTTQGSSDVHKATRRVTRYIRFLKLHYSSLAPIVSEAASLGWYVPRVSRQAEPPLISMIIETASCLEEKLINKSEQFSDEELKSLFLLNNSYFMLTELKYPFFPSAKVHMAALTCKLEAHMQRYIDVSWAPVLSCLFDSTCTPVCLGRNYYSSPLSKFEYEFQKIYTTQKQWKVPHPVLRMKLRKAITDKIIPDYATYIEDNKVITPDFSPLKLQVMLQELFEG</sequence>
<evidence type="ECO:0000256" key="2">
    <source>
        <dbReference type="ARBA" id="ARBA00022448"/>
    </source>
</evidence>
<dbReference type="GO" id="GO:0005546">
    <property type="term" value="F:phosphatidylinositol-4,5-bisphosphate binding"/>
    <property type="evidence" value="ECO:0007669"/>
    <property type="project" value="InterPro"/>
</dbReference>
<dbReference type="InterPro" id="IPR046364">
    <property type="entry name" value="Exo70_C"/>
</dbReference>
<protein>
    <recommendedName>
        <fullName evidence="3">Exocyst subunit Exo70 family protein</fullName>
    </recommendedName>
</protein>
<dbReference type="Pfam" id="PF03081">
    <property type="entry name" value="Exo70_C"/>
    <property type="match status" value="1"/>
</dbReference>
<comment type="caution">
    <text evidence="5">The sequence shown here is derived from an EMBL/GenBank/DDBJ whole genome shotgun (WGS) entry which is preliminary data.</text>
</comment>
<name>A0A811S6U3_9POAL</name>
<dbReference type="SUPFAM" id="SSF74788">
    <property type="entry name" value="Cullin repeat-like"/>
    <property type="match status" value="1"/>
</dbReference>
<evidence type="ECO:0000256" key="3">
    <source>
        <dbReference type="RuleBase" id="RU365026"/>
    </source>
</evidence>
<dbReference type="AlphaFoldDB" id="A0A811S6U3"/>
<organism evidence="5 6">
    <name type="scientific">Miscanthus lutarioriparius</name>
    <dbReference type="NCBI Taxonomy" id="422564"/>
    <lineage>
        <taxon>Eukaryota</taxon>
        <taxon>Viridiplantae</taxon>
        <taxon>Streptophyta</taxon>
        <taxon>Embryophyta</taxon>
        <taxon>Tracheophyta</taxon>
        <taxon>Spermatophyta</taxon>
        <taxon>Magnoliopsida</taxon>
        <taxon>Liliopsida</taxon>
        <taxon>Poales</taxon>
        <taxon>Poaceae</taxon>
        <taxon>PACMAD clade</taxon>
        <taxon>Panicoideae</taxon>
        <taxon>Andropogonodae</taxon>
        <taxon>Andropogoneae</taxon>
        <taxon>Saccharinae</taxon>
        <taxon>Miscanthus</taxon>
    </lineage>
</organism>
<dbReference type="PANTHER" id="PTHR12542">
    <property type="entry name" value="EXOCYST COMPLEX PROTEIN EXO70"/>
    <property type="match status" value="1"/>
</dbReference>